<sequence>MIINKATFTFALFGLLSIGSITAPLSAAELDKQALRKAISGPDREVTDYVRDAVRKPVEVLGFLGLEPGMRVLDLYAAGGYYTFILSKAVGSDGVVFAQNTPRGLRYEEDRQDITQGEALEAKIRDGNLTNVSQLVRRLADIGLAKDSLDLIIATQILHDYYNPNPERALEMLQRLKALLKPGGILGITDHLGLAGLDNDDMHRMEKQQAIDIAKRAGFIIAGDSDLLASDSDDHSRSIFDPRLNRNTDRFLLKLQKPF</sequence>
<comment type="caution">
    <text evidence="3">The sequence shown here is derived from an EMBL/GenBank/DDBJ whole genome shotgun (WGS) entry which is preliminary data.</text>
</comment>
<dbReference type="InterPro" id="IPR025714">
    <property type="entry name" value="Methyltranfer_dom"/>
</dbReference>
<accession>A0A2A4MEU4</accession>
<keyword evidence="1" id="KW-0732">Signal</keyword>
<gene>
    <name evidence="3" type="ORF">COC19_08500</name>
</gene>
<dbReference type="InterPro" id="IPR029063">
    <property type="entry name" value="SAM-dependent_MTases_sf"/>
</dbReference>
<evidence type="ECO:0000256" key="1">
    <source>
        <dbReference type="SAM" id="SignalP"/>
    </source>
</evidence>
<dbReference type="SUPFAM" id="SSF53335">
    <property type="entry name" value="S-adenosyl-L-methionine-dependent methyltransferases"/>
    <property type="match status" value="1"/>
</dbReference>
<proteinExistence type="predicted"/>
<name>A0A2A4MEU4_9GAMM</name>
<dbReference type="EMBL" id="NVQR01000164">
    <property type="protein sequence ID" value="PCH58433.1"/>
    <property type="molecule type" value="Genomic_DNA"/>
</dbReference>
<feature type="signal peptide" evidence="1">
    <location>
        <begin position="1"/>
        <end position="27"/>
    </location>
</feature>
<reference evidence="4" key="1">
    <citation type="submission" date="2017-08" db="EMBL/GenBank/DDBJ databases">
        <title>A dynamic microbial community with high functional redundancy inhabits the cold, oxic subseafloor aquifer.</title>
        <authorList>
            <person name="Tully B.J."/>
            <person name="Wheat C.G."/>
            <person name="Glazer B.T."/>
            <person name="Huber J.A."/>
        </authorList>
    </citation>
    <scope>NUCLEOTIDE SEQUENCE [LARGE SCALE GENOMIC DNA]</scope>
</reference>
<evidence type="ECO:0000313" key="3">
    <source>
        <dbReference type="EMBL" id="PCH58433.1"/>
    </source>
</evidence>
<feature type="domain" description="Methyltransferase" evidence="2">
    <location>
        <begin position="67"/>
        <end position="198"/>
    </location>
</feature>
<protein>
    <recommendedName>
        <fullName evidence="2">Methyltransferase domain-containing protein</fullName>
    </recommendedName>
</protein>
<feature type="chain" id="PRO_5012472415" description="Methyltransferase domain-containing protein" evidence="1">
    <location>
        <begin position="28"/>
        <end position="259"/>
    </location>
</feature>
<dbReference type="Gene3D" id="3.40.50.150">
    <property type="entry name" value="Vaccinia Virus protein VP39"/>
    <property type="match status" value="1"/>
</dbReference>
<organism evidence="3 4">
    <name type="scientific">SAR86 cluster bacterium</name>
    <dbReference type="NCBI Taxonomy" id="2030880"/>
    <lineage>
        <taxon>Bacteria</taxon>
        <taxon>Pseudomonadati</taxon>
        <taxon>Pseudomonadota</taxon>
        <taxon>Gammaproteobacteria</taxon>
        <taxon>SAR86 cluster</taxon>
    </lineage>
</organism>
<dbReference type="Pfam" id="PF13847">
    <property type="entry name" value="Methyltransf_31"/>
    <property type="match status" value="1"/>
</dbReference>
<dbReference type="Proteomes" id="UP000218172">
    <property type="component" value="Unassembled WGS sequence"/>
</dbReference>
<evidence type="ECO:0000259" key="2">
    <source>
        <dbReference type="Pfam" id="PF13847"/>
    </source>
</evidence>
<evidence type="ECO:0000313" key="4">
    <source>
        <dbReference type="Proteomes" id="UP000218172"/>
    </source>
</evidence>
<dbReference type="AlphaFoldDB" id="A0A2A4MEU4"/>